<evidence type="ECO:0000313" key="6">
    <source>
        <dbReference type="Proteomes" id="UP001054889"/>
    </source>
</evidence>
<dbReference type="GO" id="GO:0008171">
    <property type="term" value="F:O-methyltransferase activity"/>
    <property type="evidence" value="ECO:0007669"/>
    <property type="project" value="InterPro"/>
</dbReference>
<proteinExistence type="predicted"/>
<evidence type="ECO:0000256" key="2">
    <source>
        <dbReference type="ARBA" id="ARBA00022679"/>
    </source>
</evidence>
<sequence length="186" mass="20523">MVSDTRFVMDIAVKEYGEAFRGISSLIDVAGGLGEASHAISKAFPHVKCSVLDLDHVVAKAPTGTSVEYIAGDMFESIPPADATFLKWVLHDWSDEQCVKILKNCKQAIPPRGAGGKVIIIDMVVGAGPTDVKHRETQEMFDVYMMFINGKGRNEQEWKKIFLQSGFSDYKITPVLGIRSIIEVYP</sequence>
<keyword evidence="6" id="KW-1185">Reference proteome</keyword>
<evidence type="ECO:0000313" key="5">
    <source>
        <dbReference type="EMBL" id="GJN05590.1"/>
    </source>
</evidence>
<dbReference type="InterPro" id="IPR016461">
    <property type="entry name" value="COMT-like"/>
</dbReference>
<dbReference type="GO" id="GO:0008757">
    <property type="term" value="F:S-adenosylmethionine-dependent methyltransferase activity"/>
    <property type="evidence" value="ECO:0007669"/>
    <property type="project" value="UniProtKB-ARBA"/>
</dbReference>
<dbReference type="FunFam" id="3.40.50.150:FF:000057">
    <property type="entry name" value="O-methyltransferase ZRP4"/>
    <property type="match status" value="1"/>
</dbReference>
<dbReference type="Pfam" id="PF00891">
    <property type="entry name" value="Methyltransf_2"/>
    <property type="match status" value="1"/>
</dbReference>
<gene>
    <name evidence="5" type="primary">ga23233</name>
    <name evidence="5" type="ORF">PR202_ga23233</name>
</gene>
<reference evidence="5" key="2">
    <citation type="submission" date="2021-12" db="EMBL/GenBank/DDBJ databases">
        <title>Resequencing data analysis of finger millet.</title>
        <authorList>
            <person name="Hatakeyama M."/>
            <person name="Aluri S."/>
            <person name="Balachadran M.T."/>
            <person name="Sivarajan S.R."/>
            <person name="Poveda L."/>
            <person name="Shimizu-Inatsugi R."/>
            <person name="Schlapbach R."/>
            <person name="Sreeman S.M."/>
            <person name="Shimizu K.K."/>
        </authorList>
    </citation>
    <scope>NUCLEOTIDE SEQUENCE</scope>
</reference>
<evidence type="ECO:0000256" key="1">
    <source>
        <dbReference type="ARBA" id="ARBA00022603"/>
    </source>
</evidence>
<accession>A0AAV5D6B8</accession>
<comment type="caution">
    <text evidence="5">The sequence shown here is derived from an EMBL/GenBank/DDBJ whole genome shotgun (WGS) entry which is preliminary data.</text>
</comment>
<keyword evidence="1" id="KW-0489">Methyltransferase</keyword>
<evidence type="ECO:0000256" key="3">
    <source>
        <dbReference type="ARBA" id="ARBA00022691"/>
    </source>
</evidence>
<dbReference type="Proteomes" id="UP001054889">
    <property type="component" value="Unassembled WGS sequence"/>
</dbReference>
<dbReference type="AlphaFoldDB" id="A0AAV5D6B8"/>
<organism evidence="5 6">
    <name type="scientific">Eleusine coracana subsp. coracana</name>
    <dbReference type="NCBI Taxonomy" id="191504"/>
    <lineage>
        <taxon>Eukaryota</taxon>
        <taxon>Viridiplantae</taxon>
        <taxon>Streptophyta</taxon>
        <taxon>Embryophyta</taxon>
        <taxon>Tracheophyta</taxon>
        <taxon>Spermatophyta</taxon>
        <taxon>Magnoliopsida</taxon>
        <taxon>Liliopsida</taxon>
        <taxon>Poales</taxon>
        <taxon>Poaceae</taxon>
        <taxon>PACMAD clade</taxon>
        <taxon>Chloridoideae</taxon>
        <taxon>Cynodonteae</taxon>
        <taxon>Eleusininae</taxon>
        <taxon>Eleusine</taxon>
    </lineage>
</organism>
<name>A0AAV5D6B8_ELECO</name>
<reference evidence="5" key="1">
    <citation type="journal article" date="2018" name="DNA Res.">
        <title>Multiple hybrid de novo genome assembly of finger millet, an orphan allotetraploid crop.</title>
        <authorList>
            <person name="Hatakeyama M."/>
            <person name="Aluri S."/>
            <person name="Balachadran M.T."/>
            <person name="Sivarajan S.R."/>
            <person name="Patrignani A."/>
            <person name="Gruter S."/>
            <person name="Poveda L."/>
            <person name="Shimizu-Inatsugi R."/>
            <person name="Baeten J."/>
            <person name="Francoijs K.J."/>
            <person name="Nataraja K.N."/>
            <person name="Reddy Y.A.N."/>
            <person name="Phadnis S."/>
            <person name="Ravikumar R.L."/>
            <person name="Schlapbach R."/>
            <person name="Sreeman S.M."/>
            <person name="Shimizu K.K."/>
        </authorList>
    </citation>
    <scope>NUCLEOTIDE SEQUENCE</scope>
</reference>
<evidence type="ECO:0000259" key="4">
    <source>
        <dbReference type="Pfam" id="PF00891"/>
    </source>
</evidence>
<dbReference type="EMBL" id="BQKI01000012">
    <property type="protein sequence ID" value="GJN05590.1"/>
    <property type="molecule type" value="Genomic_DNA"/>
</dbReference>
<dbReference type="PROSITE" id="PS51683">
    <property type="entry name" value="SAM_OMT_II"/>
    <property type="match status" value="1"/>
</dbReference>
<protein>
    <recommendedName>
        <fullName evidence="4">O-methyltransferase C-terminal domain-containing protein</fullName>
    </recommendedName>
</protein>
<keyword evidence="3" id="KW-0949">S-adenosyl-L-methionine</keyword>
<dbReference type="Gene3D" id="3.40.50.150">
    <property type="entry name" value="Vaccinia Virus protein VP39"/>
    <property type="match status" value="1"/>
</dbReference>
<dbReference type="GO" id="GO:0032259">
    <property type="term" value="P:methylation"/>
    <property type="evidence" value="ECO:0007669"/>
    <property type="project" value="UniProtKB-KW"/>
</dbReference>
<keyword evidence="2" id="KW-0808">Transferase</keyword>
<dbReference type="InterPro" id="IPR029063">
    <property type="entry name" value="SAM-dependent_MTases_sf"/>
</dbReference>
<dbReference type="InterPro" id="IPR001077">
    <property type="entry name" value="COMT_C"/>
</dbReference>
<dbReference type="SUPFAM" id="SSF53335">
    <property type="entry name" value="S-adenosyl-L-methionine-dependent methyltransferases"/>
    <property type="match status" value="1"/>
</dbReference>
<feature type="domain" description="O-methyltransferase C-terminal" evidence="4">
    <location>
        <begin position="3"/>
        <end position="168"/>
    </location>
</feature>
<dbReference type="PANTHER" id="PTHR11746">
    <property type="entry name" value="O-METHYLTRANSFERASE"/>
    <property type="match status" value="1"/>
</dbReference>